<sequence length="307" mass="33385">MPNLTFHQAMKPVTRRIDSYSIRLFVAAARAGSIVRAAAAENIAPSALSRRIADLEHAFETPLFVRSPRGIALTDAGRLVLARGERLDDELQALLREVQSEGGEVRGRVRLHANMSSVIGFLPERLHRFMEAYPGVEVALHEEDTRDVLRACLDDRADVGVGVDVAVPAGMDSWRFASDPLLVVLPSGHELADLQAVTFARALEYPLVGIHQGGAMDRSLNERAAALGKHFNPKVTVSSFDAVCRMVEAGLGIAVVPRSAVTAYAGADRFARRPLAEEWADRVLNIYALRKTPQPRAVAALIESLQG</sequence>
<dbReference type="PROSITE" id="PS50931">
    <property type="entry name" value="HTH_LYSR"/>
    <property type="match status" value="1"/>
</dbReference>
<evidence type="ECO:0000313" key="6">
    <source>
        <dbReference type="EMBL" id="QFZ87689.1"/>
    </source>
</evidence>
<dbReference type="InterPro" id="IPR000847">
    <property type="entry name" value="LysR_HTH_N"/>
</dbReference>
<dbReference type="GO" id="GO:0005829">
    <property type="term" value="C:cytosol"/>
    <property type="evidence" value="ECO:0007669"/>
    <property type="project" value="TreeGrafter"/>
</dbReference>
<comment type="similarity">
    <text evidence="1">Belongs to the LysR transcriptional regulatory family.</text>
</comment>
<dbReference type="InterPro" id="IPR005119">
    <property type="entry name" value="LysR_subst-bd"/>
</dbReference>
<dbReference type="PANTHER" id="PTHR30419:SF2">
    <property type="entry name" value="LYSR FAMILY TRANSCRIPTIONAL REGULATOR"/>
    <property type="match status" value="1"/>
</dbReference>
<accession>A0A5Q0MDU1</accession>
<dbReference type="Gene3D" id="1.10.10.10">
    <property type="entry name" value="Winged helix-like DNA-binding domain superfamily/Winged helix DNA-binding domain"/>
    <property type="match status" value="1"/>
</dbReference>
<dbReference type="Pfam" id="PF00126">
    <property type="entry name" value="HTH_1"/>
    <property type="match status" value="1"/>
</dbReference>
<dbReference type="InterPro" id="IPR036390">
    <property type="entry name" value="WH_DNA-bd_sf"/>
</dbReference>
<proteinExistence type="inferred from homology"/>
<protein>
    <submittedName>
        <fullName evidence="6">LysR family transcriptional regulator</fullName>
    </submittedName>
</protein>
<keyword evidence="2" id="KW-0805">Transcription regulation</keyword>
<dbReference type="GO" id="GO:0003677">
    <property type="term" value="F:DNA binding"/>
    <property type="evidence" value="ECO:0007669"/>
    <property type="project" value="UniProtKB-KW"/>
</dbReference>
<evidence type="ECO:0000256" key="4">
    <source>
        <dbReference type="ARBA" id="ARBA00023163"/>
    </source>
</evidence>
<dbReference type="EMBL" id="CP045644">
    <property type="protein sequence ID" value="QFZ87689.1"/>
    <property type="molecule type" value="Genomic_DNA"/>
</dbReference>
<dbReference type="Proteomes" id="UP000326780">
    <property type="component" value="Chromosome"/>
</dbReference>
<dbReference type="GO" id="GO:0003700">
    <property type="term" value="F:DNA-binding transcription factor activity"/>
    <property type="evidence" value="ECO:0007669"/>
    <property type="project" value="InterPro"/>
</dbReference>
<feature type="domain" description="HTH lysR-type" evidence="5">
    <location>
        <begin position="17"/>
        <end position="74"/>
    </location>
</feature>
<dbReference type="InterPro" id="IPR036388">
    <property type="entry name" value="WH-like_DNA-bd_sf"/>
</dbReference>
<evidence type="ECO:0000256" key="3">
    <source>
        <dbReference type="ARBA" id="ARBA00023125"/>
    </source>
</evidence>
<organism evidence="6 7">
    <name type="scientific">Variovorax paradoxus</name>
    <dbReference type="NCBI Taxonomy" id="34073"/>
    <lineage>
        <taxon>Bacteria</taxon>
        <taxon>Pseudomonadati</taxon>
        <taxon>Pseudomonadota</taxon>
        <taxon>Betaproteobacteria</taxon>
        <taxon>Burkholderiales</taxon>
        <taxon>Comamonadaceae</taxon>
        <taxon>Variovorax</taxon>
    </lineage>
</organism>
<gene>
    <name evidence="6" type="ORF">GFK26_20880</name>
</gene>
<dbReference type="Pfam" id="PF03466">
    <property type="entry name" value="LysR_substrate"/>
    <property type="match status" value="1"/>
</dbReference>
<evidence type="ECO:0000259" key="5">
    <source>
        <dbReference type="PROSITE" id="PS50931"/>
    </source>
</evidence>
<dbReference type="AlphaFoldDB" id="A0A5Q0MDU1"/>
<dbReference type="SUPFAM" id="SSF46785">
    <property type="entry name" value="Winged helix' DNA-binding domain"/>
    <property type="match status" value="1"/>
</dbReference>
<dbReference type="PANTHER" id="PTHR30419">
    <property type="entry name" value="HTH-TYPE TRANSCRIPTIONAL REGULATOR YBHD"/>
    <property type="match status" value="1"/>
</dbReference>
<reference evidence="6 7" key="1">
    <citation type="submission" date="2019-10" db="EMBL/GenBank/DDBJ databases">
        <title>Complete genome sequence of Variovorax paradoxus 5C-2.</title>
        <authorList>
            <person name="Gogoleva N.E."/>
            <person name="Balkin A.S."/>
        </authorList>
    </citation>
    <scope>NUCLEOTIDE SEQUENCE [LARGE SCALE GENOMIC DNA]</scope>
    <source>
        <strain evidence="6 7">5C-2</strain>
    </source>
</reference>
<evidence type="ECO:0000256" key="1">
    <source>
        <dbReference type="ARBA" id="ARBA00009437"/>
    </source>
</evidence>
<evidence type="ECO:0000256" key="2">
    <source>
        <dbReference type="ARBA" id="ARBA00023015"/>
    </source>
</evidence>
<dbReference type="SUPFAM" id="SSF53850">
    <property type="entry name" value="Periplasmic binding protein-like II"/>
    <property type="match status" value="1"/>
</dbReference>
<keyword evidence="3" id="KW-0238">DNA-binding</keyword>
<dbReference type="InterPro" id="IPR050950">
    <property type="entry name" value="HTH-type_LysR_regulators"/>
</dbReference>
<name>A0A5Q0MDU1_VARPD</name>
<evidence type="ECO:0000313" key="7">
    <source>
        <dbReference type="Proteomes" id="UP000326780"/>
    </source>
</evidence>
<dbReference type="Gene3D" id="3.40.190.290">
    <property type="match status" value="1"/>
</dbReference>
<keyword evidence="4" id="KW-0804">Transcription</keyword>